<dbReference type="InterPro" id="IPR022136">
    <property type="entry name" value="DUF3668"/>
</dbReference>
<dbReference type="PANTHER" id="PTHR21574:SF0">
    <property type="entry name" value="CENTROSOMAL PROTEIN OF 120 KDA"/>
    <property type="match status" value="1"/>
</dbReference>
<reference evidence="3 4" key="1">
    <citation type="submission" date="2015-09" db="EMBL/GenBank/DDBJ databases">
        <title>Atta colombica WGS genome.</title>
        <authorList>
            <person name="Nygaard S."/>
            <person name="Hu H."/>
            <person name="Boomsma J."/>
            <person name="Zhang G."/>
        </authorList>
    </citation>
    <scope>NUCLEOTIDE SEQUENCE [LARGE SCALE GENOMIC DNA]</scope>
    <source>
        <strain evidence="3">Treedump-2</strain>
        <tissue evidence="3">Whole body</tissue>
    </source>
</reference>
<evidence type="ECO:0000259" key="2">
    <source>
        <dbReference type="Pfam" id="PF12416"/>
    </source>
</evidence>
<dbReference type="Gene3D" id="2.60.40.150">
    <property type="entry name" value="C2 domain"/>
    <property type="match status" value="1"/>
</dbReference>
<dbReference type="STRING" id="520822.A0A195BF06"/>
<gene>
    <name evidence="3" type="ORF">ALC53_06438</name>
</gene>
<proteinExistence type="predicted"/>
<dbReference type="PANTHER" id="PTHR21574">
    <property type="entry name" value="CENTROSOMAL PROTEIN OF 120 KDA"/>
    <property type="match status" value="1"/>
</dbReference>
<protein>
    <recommendedName>
        <fullName evidence="2">DUF3668 domain-containing protein</fullName>
    </recommendedName>
</protein>
<dbReference type="AlphaFoldDB" id="A0A195BF06"/>
<keyword evidence="1" id="KW-0175">Coiled coil</keyword>
<evidence type="ECO:0000313" key="3">
    <source>
        <dbReference type="EMBL" id="KYM83171.1"/>
    </source>
</evidence>
<dbReference type="Proteomes" id="UP000078540">
    <property type="component" value="Unassembled WGS sequence"/>
</dbReference>
<dbReference type="Pfam" id="PF12416">
    <property type="entry name" value="DUF3668"/>
    <property type="match status" value="1"/>
</dbReference>
<sequence>MTKATKSDVQIILSIKEGKGFDQILQPTLLIGTLNGHSLETDRIESCPTPQYVTDLVWETNKIMLRRMRSEQVSLKLECFAFKENEGREKLGYVLLNIRSAQIISKCGDLNPKASWHKLLGLRSDLKIQKPELLLALRVEDRKDVTLNPTMEHSRSLIEKDVILESTKIIPYLYPDEQLIQLGPLDTCCELFILSIMAMYIKNLHLLLPENSNKHSTVLSYRVLENDVELRPFKTESNRSHFVPEKVIMRIRSSLSVLKQYLQSKPYLLIYLKHENDLIAESSVNLQSLVPVDNLQEFLKCASHASTTLNEQCFLIKQDSIEKSIENQNHQKLYLDLQLKLQYIGNKTNILFNSDTAMNSNNHMMSNTQMNRNEESINNVDQRCPEIESHRNPSGDYGKSSFKNILNEEKCTKEYKNVNKQSVDCQCLKHQTESKVTCSRSCDGILYNVNKNHIRDGSYHCYCLRISLEAISLVSEMLSGQEIKFRFHHPKTEVMSTAYATMPVLLNEKVKLQDVVCQFHFISAPNEIKQLLESFPPKISICDINESDELSLLVLDVKPLFCQEKIYIYKSYKIIKIKTRTLKRKEERHLNMLSEEWRMQKENLESKLAYSVEQCKTLANSLNNATEDLRNRRLKSLENETRLIKANEDLQWRYETKLQELKDLLNATQSDLTSKIAKLEEKKVALETQMEILSYENENMKSSISKQMDELQIYQKASLTQDQTASLLQEVKILEEKLDNAQKGKEFFREQWGKAVRELHRMKVDYQEAMQVQIKNNREELMSADIAEILSVDRKALDNDQLLLKELQKEIDVIKPKQSSTKETYNQIFTTADDICYDIPCNSNKIVDDKSKEYNERLQMLKEERDALLRTGNYTDDDVVIKILNAEIRSLLTSR</sequence>
<dbReference type="EMBL" id="KQ976500">
    <property type="protein sequence ID" value="KYM83171.1"/>
    <property type="molecule type" value="Genomic_DNA"/>
</dbReference>
<keyword evidence="4" id="KW-1185">Reference proteome</keyword>
<evidence type="ECO:0000256" key="1">
    <source>
        <dbReference type="SAM" id="Coils"/>
    </source>
</evidence>
<dbReference type="InterPro" id="IPR039893">
    <property type="entry name" value="CEP120-like"/>
</dbReference>
<dbReference type="GO" id="GO:0005813">
    <property type="term" value="C:centrosome"/>
    <property type="evidence" value="ECO:0007669"/>
    <property type="project" value="TreeGrafter"/>
</dbReference>
<name>A0A195BF06_9HYME</name>
<feature type="coiled-coil region" evidence="1">
    <location>
        <begin position="612"/>
        <end position="696"/>
    </location>
</feature>
<accession>A0A195BF06</accession>
<dbReference type="InterPro" id="IPR035892">
    <property type="entry name" value="C2_domain_sf"/>
</dbReference>
<feature type="domain" description="DUF3668" evidence="2">
    <location>
        <begin position="168"/>
        <end position="343"/>
    </location>
</feature>
<feature type="coiled-coil region" evidence="1">
    <location>
        <begin position="724"/>
        <end position="751"/>
    </location>
</feature>
<feature type="coiled-coil region" evidence="1">
    <location>
        <begin position="844"/>
        <end position="871"/>
    </location>
</feature>
<organism evidence="3 4">
    <name type="scientific">Atta colombica</name>
    <dbReference type="NCBI Taxonomy" id="520822"/>
    <lineage>
        <taxon>Eukaryota</taxon>
        <taxon>Metazoa</taxon>
        <taxon>Ecdysozoa</taxon>
        <taxon>Arthropoda</taxon>
        <taxon>Hexapoda</taxon>
        <taxon>Insecta</taxon>
        <taxon>Pterygota</taxon>
        <taxon>Neoptera</taxon>
        <taxon>Endopterygota</taxon>
        <taxon>Hymenoptera</taxon>
        <taxon>Apocrita</taxon>
        <taxon>Aculeata</taxon>
        <taxon>Formicoidea</taxon>
        <taxon>Formicidae</taxon>
        <taxon>Myrmicinae</taxon>
        <taxon>Atta</taxon>
    </lineage>
</organism>
<dbReference type="GO" id="GO:1903724">
    <property type="term" value="P:positive regulation of centriole elongation"/>
    <property type="evidence" value="ECO:0007669"/>
    <property type="project" value="TreeGrafter"/>
</dbReference>
<evidence type="ECO:0000313" key="4">
    <source>
        <dbReference type="Proteomes" id="UP000078540"/>
    </source>
</evidence>